<keyword evidence="2" id="KW-1185">Reference proteome</keyword>
<proteinExistence type="predicted"/>
<protein>
    <submittedName>
        <fullName evidence="1">Uncharacterized protein</fullName>
    </submittedName>
</protein>
<name>A0A074YAX0_AURSE</name>
<dbReference type="GeneID" id="25364820"/>
<dbReference type="RefSeq" id="XP_013339742.1">
    <property type="nucleotide sequence ID" value="XM_013484288.1"/>
</dbReference>
<gene>
    <name evidence="1" type="ORF">AUEXF2481DRAFT_33258</name>
</gene>
<reference evidence="1 2" key="1">
    <citation type="journal article" date="2014" name="BMC Genomics">
        <title>Genome sequencing of four Aureobasidium pullulans varieties: biotechnological potential, stress tolerance, and description of new species.</title>
        <authorList>
            <person name="Gostin Ar C."/>
            <person name="Ohm R.A."/>
            <person name="Kogej T."/>
            <person name="Sonjak S."/>
            <person name="Turk M."/>
            <person name="Zajc J."/>
            <person name="Zalar P."/>
            <person name="Grube M."/>
            <person name="Sun H."/>
            <person name="Han J."/>
            <person name="Sharma A."/>
            <person name="Chiniquy J."/>
            <person name="Ngan C.Y."/>
            <person name="Lipzen A."/>
            <person name="Barry K."/>
            <person name="Grigoriev I.V."/>
            <person name="Gunde-Cimerman N."/>
        </authorList>
    </citation>
    <scope>NUCLEOTIDE SEQUENCE [LARGE SCALE GENOMIC DNA]</scope>
    <source>
        <strain evidence="1 2">EXF-2481</strain>
    </source>
</reference>
<dbReference type="Proteomes" id="UP000030641">
    <property type="component" value="Unassembled WGS sequence"/>
</dbReference>
<dbReference type="OrthoDB" id="3820997at2759"/>
<evidence type="ECO:0000313" key="2">
    <source>
        <dbReference type="Proteomes" id="UP000030641"/>
    </source>
</evidence>
<dbReference type="AlphaFoldDB" id="A0A074YAX0"/>
<sequence>MANNIVTYRKNKMASFVGLAPEVRLIIYSFLLEEAFASNKRVVYAFEGSQQTGVTSIDLLSVFEAGDSDLEEDVVPVIAWTRDTMEYEQDRTGRVISLVDVLFRYGPEVRKRAVHHANIDGLLALGGTCRLLRSEVLPIAWSIADISVYTPDNGFKDDIQYIFGHCLSEQTCKLIRTLYIDVGKSDWSVACVSETASFITKSLPNLSVLTIAISRRYTTGEDDVLNTGLMALTIVPSTISIEIVAYVRAHLVAQRQLLNYAILGMSSDANLAEIMEWEDGVSYSDTLRVELNRRLAQSARAVRRQNEEGQEDSSLLEDTVVLRSSMAD</sequence>
<dbReference type="InParanoid" id="A0A074YAX0"/>
<dbReference type="EMBL" id="KL584780">
    <property type="protein sequence ID" value="KEQ91307.1"/>
    <property type="molecule type" value="Genomic_DNA"/>
</dbReference>
<evidence type="ECO:0000313" key="1">
    <source>
        <dbReference type="EMBL" id="KEQ91307.1"/>
    </source>
</evidence>
<accession>A0A074YAX0</accession>
<dbReference type="HOGENOM" id="CLU_847261_0_0_1"/>
<organism evidence="1 2">
    <name type="scientific">Aureobasidium subglaciale (strain EXF-2481)</name>
    <name type="common">Aureobasidium pullulans var. subglaciale</name>
    <dbReference type="NCBI Taxonomy" id="1043005"/>
    <lineage>
        <taxon>Eukaryota</taxon>
        <taxon>Fungi</taxon>
        <taxon>Dikarya</taxon>
        <taxon>Ascomycota</taxon>
        <taxon>Pezizomycotina</taxon>
        <taxon>Dothideomycetes</taxon>
        <taxon>Dothideomycetidae</taxon>
        <taxon>Dothideales</taxon>
        <taxon>Saccotheciaceae</taxon>
        <taxon>Aureobasidium</taxon>
    </lineage>
</organism>